<dbReference type="AlphaFoldDB" id="A0A517T4I4"/>
<dbReference type="InterPro" id="IPR003439">
    <property type="entry name" value="ABC_transporter-like_ATP-bd"/>
</dbReference>
<dbReference type="InterPro" id="IPR050683">
    <property type="entry name" value="Bact_Polysacc_Export_ATP-bd"/>
</dbReference>
<keyword evidence="4 6" id="KW-0067">ATP-binding</keyword>
<dbReference type="Gene3D" id="3.40.50.300">
    <property type="entry name" value="P-loop containing nucleotide triphosphate hydrolases"/>
    <property type="match status" value="1"/>
</dbReference>
<accession>A0A517T4I4</accession>
<evidence type="ECO:0000256" key="2">
    <source>
        <dbReference type="ARBA" id="ARBA00022448"/>
    </source>
</evidence>
<dbReference type="SMART" id="SM00382">
    <property type="entry name" value="AAA"/>
    <property type="match status" value="1"/>
</dbReference>
<name>A0A517T4I4_9PLAN</name>
<gene>
    <name evidence="6" type="primary">tagH_1</name>
    <name evidence="6" type="ORF">V22_05160</name>
</gene>
<keyword evidence="2" id="KW-0813">Transport</keyword>
<dbReference type="PROSITE" id="PS00211">
    <property type="entry name" value="ABC_TRANSPORTER_1"/>
    <property type="match status" value="1"/>
</dbReference>
<sequence>MSQAIEVTGLSKAYRIGVREESADTLAAAAWNTVTSPLRNLRKLSRLNTFPTDSGSGNEEQTADTLWALKDVSFQISTGEVVGVIGRNGAGKSTLLKLLSRITDPTAGRARIHGRVSSLLEVGTGFHPELTGRENVYLNGTILGMTKREIDRKFDEIVDFSGVERFLDTPVKRYSSGMRVRLAFSVAAHLEPEILIIDEVLAVGDAEFQSKCIGKMQSVAGGGRTVLFVSHNMAAVTALCSRTVVLNNGKVAFDGSCTEGIDYYLSSNPSENPRREFPVEGDRVTLEDFRITSSQGLDTTHISFRETHTINLVVDLKEKLKNTHLLLTLWRRKDNIRVSSLTTRELPLGPLEVGRTQLTFKIPACSLFPGIYYWSISIRTTREEYLSQERIATFTIEESILPNTPTPYVSEHGVVHIATAVEIEHTGKKRSFELMCGQNECYFGSPASGNAHE</sequence>
<dbReference type="Gene3D" id="2.70.50.60">
    <property type="entry name" value="abc- transporter (atp binding component) like domain"/>
    <property type="match status" value="1"/>
</dbReference>
<keyword evidence="7" id="KW-1185">Reference proteome</keyword>
<comment type="similarity">
    <text evidence="1">Belongs to the ABC transporter superfamily.</text>
</comment>
<reference evidence="6 7" key="1">
    <citation type="submission" date="2019-02" db="EMBL/GenBank/DDBJ databases">
        <title>Deep-cultivation of Planctomycetes and their phenomic and genomic characterization uncovers novel biology.</title>
        <authorList>
            <person name="Wiegand S."/>
            <person name="Jogler M."/>
            <person name="Boedeker C."/>
            <person name="Pinto D."/>
            <person name="Vollmers J."/>
            <person name="Rivas-Marin E."/>
            <person name="Kohn T."/>
            <person name="Peeters S.H."/>
            <person name="Heuer A."/>
            <person name="Rast P."/>
            <person name="Oberbeckmann S."/>
            <person name="Bunk B."/>
            <person name="Jeske O."/>
            <person name="Meyerdierks A."/>
            <person name="Storesund J.E."/>
            <person name="Kallscheuer N."/>
            <person name="Luecker S."/>
            <person name="Lage O.M."/>
            <person name="Pohl T."/>
            <person name="Merkel B.J."/>
            <person name="Hornburger P."/>
            <person name="Mueller R.-W."/>
            <person name="Bruemmer F."/>
            <person name="Labrenz M."/>
            <person name="Spormann A.M."/>
            <person name="Op den Camp H."/>
            <person name="Overmann J."/>
            <person name="Amann R."/>
            <person name="Jetten M.S.M."/>
            <person name="Mascher T."/>
            <person name="Medema M.H."/>
            <person name="Devos D.P."/>
            <person name="Kaster A.-K."/>
            <person name="Ovreas L."/>
            <person name="Rohde M."/>
            <person name="Galperin M.Y."/>
            <person name="Jogler C."/>
        </authorList>
    </citation>
    <scope>NUCLEOTIDE SEQUENCE [LARGE SCALE GENOMIC DNA]</scope>
    <source>
        <strain evidence="6 7">V22</strain>
    </source>
</reference>
<feature type="domain" description="ABC transporter" evidence="5">
    <location>
        <begin position="44"/>
        <end position="273"/>
    </location>
</feature>
<dbReference type="KEGG" id="chya:V22_05160"/>
<evidence type="ECO:0000313" key="6">
    <source>
        <dbReference type="EMBL" id="QDT63296.1"/>
    </source>
</evidence>
<protein>
    <submittedName>
        <fullName evidence="6">Teichoic acids export ATP-binding protein TagH</fullName>
    </submittedName>
</protein>
<dbReference type="PANTHER" id="PTHR46743">
    <property type="entry name" value="TEICHOIC ACIDS EXPORT ATP-BINDING PROTEIN TAGH"/>
    <property type="match status" value="1"/>
</dbReference>
<dbReference type="GO" id="GO:0005524">
    <property type="term" value="F:ATP binding"/>
    <property type="evidence" value="ECO:0007669"/>
    <property type="project" value="UniProtKB-KW"/>
</dbReference>
<evidence type="ECO:0000256" key="3">
    <source>
        <dbReference type="ARBA" id="ARBA00022741"/>
    </source>
</evidence>
<keyword evidence="3" id="KW-0547">Nucleotide-binding</keyword>
<dbReference type="GO" id="GO:0016887">
    <property type="term" value="F:ATP hydrolysis activity"/>
    <property type="evidence" value="ECO:0007669"/>
    <property type="project" value="InterPro"/>
</dbReference>
<dbReference type="InterPro" id="IPR015860">
    <property type="entry name" value="ABC_transpr_TagH-like"/>
</dbReference>
<dbReference type="GO" id="GO:0140359">
    <property type="term" value="F:ABC-type transporter activity"/>
    <property type="evidence" value="ECO:0007669"/>
    <property type="project" value="InterPro"/>
</dbReference>
<evidence type="ECO:0000259" key="5">
    <source>
        <dbReference type="PROSITE" id="PS50893"/>
    </source>
</evidence>
<evidence type="ECO:0000256" key="4">
    <source>
        <dbReference type="ARBA" id="ARBA00022840"/>
    </source>
</evidence>
<dbReference type="CDD" id="cd03220">
    <property type="entry name" value="ABC_KpsT_Wzt"/>
    <property type="match status" value="1"/>
</dbReference>
<dbReference type="OrthoDB" id="9778870at2"/>
<dbReference type="InterPro" id="IPR027417">
    <property type="entry name" value="P-loop_NTPase"/>
</dbReference>
<dbReference type="PROSITE" id="PS50893">
    <property type="entry name" value="ABC_TRANSPORTER_2"/>
    <property type="match status" value="1"/>
</dbReference>
<dbReference type="PANTHER" id="PTHR46743:SF2">
    <property type="entry name" value="TEICHOIC ACIDS EXPORT ATP-BINDING PROTEIN TAGH"/>
    <property type="match status" value="1"/>
</dbReference>
<dbReference type="SUPFAM" id="SSF52540">
    <property type="entry name" value="P-loop containing nucleoside triphosphate hydrolases"/>
    <property type="match status" value="1"/>
</dbReference>
<dbReference type="Proteomes" id="UP000319976">
    <property type="component" value="Chromosome"/>
</dbReference>
<proteinExistence type="inferred from homology"/>
<organism evidence="6 7">
    <name type="scientific">Calycomorphotria hydatis</name>
    <dbReference type="NCBI Taxonomy" id="2528027"/>
    <lineage>
        <taxon>Bacteria</taxon>
        <taxon>Pseudomonadati</taxon>
        <taxon>Planctomycetota</taxon>
        <taxon>Planctomycetia</taxon>
        <taxon>Planctomycetales</taxon>
        <taxon>Planctomycetaceae</taxon>
        <taxon>Calycomorphotria</taxon>
    </lineage>
</organism>
<dbReference type="InterPro" id="IPR017871">
    <property type="entry name" value="ABC_transporter-like_CS"/>
</dbReference>
<evidence type="ECO:0000313" key="7">
    <source>
        <dbReference type="Proteomes" id="UP000319976"/>
    </source>
</evidence>
<dbReference type="GO" id="GO:0016020">
    <property type="term" value="C:membrane"/>
    <property type="evidence" value="ECO:0007669"/>
    <property type="project" value="InterPro"/>
</dbReference>
<dbReference type="EMBL" id="CP036316">
    <property type="protein sequence ID" value="QDT63296.1"/>
    <property type="molecule type" value="Genomic_DNA"/>
</dbReference>
<evidence type="ECO:0000256" key="1">
    <source>
        <dbReference type="ARBA" id="ARBA00005417"/>
    </source>
</evidence>
<dbReference type="Pfam" id="PF00005">
    <property type="entry name" value="ABC_tran"/>
    <property type="match status" value="1"/>
</dbReference>
<dbReference type="InterPro" id="IPR003593">
    <property type="entry name" value="AAA+_ATPase"/>
</dbReference>